<sequence>MNEPLARKLRLPAQGELLILNPPDGYLQDLELNNQVTEYAELKAQSCDFVQVFVHSVQEVDELAPTAIRAIKDDGLLWFCYPKGGAKAGTDLNRDKGWDTVQDLGYEGVSLIAIDDKWSAMRYRPVGAGSSAPRKKRNVGTPVQKVDKASPGPEIIPADLLTLLDQSAQAAAFFAGLAPSHRKAYIQWIEEAKRPETRDARVRKTIEKLTQGQKRP</sequence>
<dbReference type="EMBL" id="RZNX01000009">
    <property type="protein sequence ID" value="RUT28712.1"/>
    <property type="molecule type" value="Genomic_DNA"/>
</dbReference>
<feature type="region of interest" description="Disordered" evidence="1">
    <location>
        <begin position="126"/>
        <end position="149"/>
    </location>
</feature>
<name>A0A433X3U1_9BACL</name>
<evidence type="ECO:0000256" key="1">
    <source>
        <dbReference type="SAM" id="MobiDB-lite"/>
    </source>
</evidence>
<organism evidence="2 3">
    <name type="scientific">Paenibacillus zeisoli</name>
    <dbReference type="NCBI Taxonomy" id="2496267"/>
    <lineage>
        <taxon>Bacteria</taxon>
        <taxon>Bacillati</taxon>
        <taxon>Bacillota</taxon>
        <taxon>Bacilli</taxon>
        <taxon>Bacillales</taxon>
        <taxon>Paenibacillaceae</taxon>
        <taxon>Paenibacillus</taxon>
    </lineage>
</organism>
<dbReference type="RefSeq" id="WP_127200466.1">
    <property type="nucleotide sequence ID" value="NZ_RZNX01000009.1"/>
</dbReference>
<dbReference type="AlphaFoldDB" id="A0A433X3U1"/>
<dbReference type="OrthoDB" id="9800461at2"/>
<dbReference type="Pfam" id="PF13376">
    <property type="entry name" value="OmdA"/>
    <property type="match status" value="1"/>
</dbReference>
<gene>
    <name evidence="2" type="ORF">EJP77_17110</name>
</gene>
<reference evidence="2 3" key="1">
    <citation type="submission" date="2018-12" db="EMBL/GenBank/DDBJ databases">
        <authorList>
            <person name="Sun L."/>
            <person name="Chen Z."/>
        </authorList>
    </citation>
    <scope>NUCLEOTIDE SEQUENCE [LARGE SCALE GENOMIC DNA]</scope>
    <source>
        <strain evidence="2 3">3-5-3</strain>
    </source>
</reference>
<accession>A0A433X3U1</accession>
<comment type="caution">
    <text evidence="2">The sequence shown here is derived from an EMBL/GenBank/DDBJ whole genome shotgun (WGS) entry which is preliminary data.</text>
</comment>
<evidence type="ECO:0008006" key="4">
    <source>
        <dbReference type="Google" id="ProtNLM"/>
    </source>
</evidence>
<evidence type="ECO:0000313" key="2">
    <source>
        <dbReference type="EMBL" id="RUT28712.1"/>
    </source>
</evidence>
<dbReference type="Proteomes" id="UP000272464">
    <property type="component" value="Unassembled WGS sequence"/>
</dbReference>
<protein>
    <recommendedName>
        <fullName evidence="4">YdeI/OmpD-associated family protein</fullName>
    </recommendedName>
</protein>
<evidence type="ECO:0000313" key="3">
    <source>
        <dbReference type="Proteomes" id="UP000272464"/>
    </source>
</evidence>
<proteinExistence type="predicted"/>
<keyword evidence="3" id="KW-1185">Reference proteome</keyword>